<gene>
    <name evidence="1" type="ORF">DERP_012244</name>
</gene>
<organism evidence="1 2">
    <name type="scientific">Dermatophagoides pteronyssinus</name>
    <name type="common">European house dust mite</name>
    <dbReference type="NCBI Taxonomy" id="6956"/>
    <lineage>
        <taxon>Eukaryota</taxon>
        <taxon>Metazoa</taxon>
        <taxon>Ecdysozoa</taxon>
        <taxon>Arthropoda</taxon>
        <taxon>Chelicerata</taxon>
        <taxon>Arachnida</taxon>
        <taxon>Acari</taxon>
        <taxon>Acariformes</taxon>
        <taxon>Sarcoptiformes</taxon>
        <taxon>Astigmata</taxon>
        <taxon>Psoroptidia</taxon>
        <taxon>Analgoidea</taxon>
        <taxon>Pyroglyphidae</taxon>
        <taxon>Dermatophagoidinae</taxon>
        <taxon>Dermatophagoides</taxon>
    </lineage>
</organism>
<dbReference type="Proteomes" id="UP000887458">
    <property type="component" value="Unassembled WGS sequence"/>
</dbReference>
<protein>
    <submittedName>
        <fullName evidence="1">Uncharacterized protein</fullName>
    </submittedName>
</protein>
<reference evidence="1 2" key="1">
    <citation type="journal article" date="2018" name="J. Allergy Clin. Immunol.">
        <title>High-quality assembly of Dermatophagoides pteronyssinus genome and transcriptome reveals a wide range of novel allergens.</title>
        <authorList>
            <person name="Liu X.Y."/>
            <person name="Yang K.Y."/>
            <person name="Wang M.Q."/>
            <person name="Kwok J.S."/>
            <person name="Zeng X."/>
            <person name="Yang Z."/>
            <person name="Xiao X.J."/>
            <person name="Lau C.P."/>
            <person name="Li Y."/>
            <person name="Huang Z.M."/>
            <person name="Ba J.G."/>
            <person name="Yim A.K."/>
            <person name="Ouyang C.Y."/>
            <person name="Ngai S.M."/>
            <person name="Chan T.F."/>
            <person name="Leung E.L."/>
            <person name="Liu L."/>
            <person name="Liu Z.G."/>
            <person name="Tsui S.K."/>
        </authorList>
    </citation>
    <scope>NUCLEOTIDE SEQUENCE [LARGE SCALE GENOMIC DNA]</scope>
    <source>
        <strain evidence="1">Derp</strain>
    </source>
</reference>
<reference evidence="1 2" key="2">
    <citation type="journal article" date="2022" name="Mol. Biol. Evol.">
        <title>Comparative Genomics Reveals Insights into the Divergent Evolution of Astigmatic Mites and Household Pest Adaptations.</title>
        <authorList>
            <person name="Xiong Q."/>
            <person name="Wan A.T."/>
            <person name="Liu X."/>
            <person name="Fung C.S."/>
            <person name="Xiao X."/>
            <person name="Malainual N."/>
            <person name="Hou J."/>
            <person name="Wang L."/>
            <person name="Wang M."/>
            <person name="Yang K.Y."/>
            <person name="Cui Y."/>
            <person name="Leung E.L."/>
            <person name="Nong W."/>
            <person name="Shin S.K."/>
            <person name="Au S.W."/>
            <person name="Jeong K.Y."/>
            <person name="Chew F.T."/>
            <person name="Hui J.H."/>
            <person name="Leung T.F."/>
            <person name="Tungtrongchitr A."/>
            <person name="Zhong N."/>
            <person name="Liu Z."/>
            <person name="Tsui S.K."/>
        </authorList>
    </citation>
    <scope>NUCLEOTIDE SEQUENCE [LARGE SCALE GENOMIC DNA]</scope>
    <source>
        <strain evidence="1">Derp</strain>
    </source>
</reference>
<name>A0ABQ8JGF8_DERPT</name>
<dbReference type="EMBL" id="NJHN03000040">
    <property type="protein sequence ID" value="KAH9421512.1"/>
    <property type="molecule type" value="Genomic_DNA"/>
</dbReference>
<keyword evidence="2" id="KW-1185">Reference proteome</keyword>
<comment type="caution">
    <text evidence="1">The sequence shown here is derived from an EMBL/GenBank/DDBJ whole genome shotgun (WGS) entry which is preliminary data.</text>
</comment>
<evidence type="ECO:0000313" key="2">
    <source>
        <dbReference type="Proteomes" id="UP000887458"/>
    </source>
</evidence>
<accession>A0ABQ8JGF8</accession>
<evidence type="ECO:0000313" key="1">
    <source>
        <dbReference type="EMBL" id="KAH9421512.1"/>
    </source>
</evidence>
<proteinExistence type="predicted"/>
<sequence>MIGHFKLLHKDGHWTTKLVKVGDFDRQDELWKPIQFRTRNMNWNQIIVEILTQTNTLPET</sequence>